<gene>
    <name evidence="1" type="ORF">TVD_09890</name>
</gene>
<dbReference type="KEGG" id="tvr:TVD_09890"/>
<dbReference type="Proteomes" id="UP000064201">
    <property type="component" value="Chromosome"/>
</dbReference>
<dbReference type="AlphaFoldDB" id="A0A0G3G391"/>
<proteinExistence type="predicted"/>
<accession>A0A0G3G391</accession>
<protein>
    <recommendedName>
        <fullName evidence="3">Motility protein</fullName>
    </recommendedName>
</protein>
<dbReference type="EMBL" id="CP011367">
    <property type="protein sequence ID" value="AKJ95650.1"/>
    <property type="molecule type" value="Genomic_DNA"/>
</dbReference>
<dbReference type="InterPro" id="IPR025906">
    <property type="entry name" value="YjfB_motility"/>
</dbReference>
<dbReference type="OrthoDB" id="5786707at2"/>
<name>A0A0G3G391_9GAMM</name>
<dbReference type="Pfam" id="PF14070">
    <property type="entry name" value="YjfB_motility"/>
    <property type="match status" value="1"/>
</dbReference>
<evidence type="ECO:0000313" key="2">
    <source>
        <dbReference type="Proteomes" id="UP000064201"/>
    </source>
</evidence>
<evidence type="ECO:0008006" key="3">
    <source>
        <dbReference type="Google" id="ProtNLM"/>
    </source>
</evidence>
<organism evidence="1 2">
    <name type="scientific">Thioalkalivibrio versutus</name>
    <dbReference type="NCBI Taxonomy" id="106634"/>
    <lineage>
        <taxon>Bacteria</taxon>
        <taxon>Pseudomonadati</taxon>
        <taxon>Pseudomonadota</taxon>
        <taxon>Gammaproteobacteria</taxon>
        <taxon>Chromatiales</taxon>
        <taxon>Ectothiorhodospiraceae</taxon>
        <taxon>Thioalkalivibrio</taxon>
    </lineage>
</organism>
<dbReference type="PATRIC" id="fig|106634.4.peg.2027"/>
<reference evidence="1 2" key="1">
    <citation type="submission" date="2015-04" db="EMBL/GenBank/DDBJ databases">
        <title>Complete Sequence for the Genome of the Thioalkalivibrio versutus D301.</title>
        <authorList>
            <person name="Mu T."/>
            <person name="Zhou J."/>
            <person name="Xu X."/>
        </authorList>
    </citation>
    <scope>NUCLEOTIDE SEQUENCE [LARGE SCALE GENOMIC DNA]</scope>
    <source>
        <strain evidence="1 2">D301</strain>
    </source>
</reference>
<evidence type="ECO:0000313" key="1">
    <source>
        <dbReference type="EMBL" id="AKJ95650.1"/>
    </source>
</evidence>
<keyword evidence="2" id="KW-1185">Reference proteome</keyword>
<dbReference type="RefSeq" id="WP_018937902.1">
    <property type="nucleotide sequence ID" value="NZ_CP011367.1"/>
</dbReference>
<sequence length="70" mass="7323">MDASAIAAMATQQSQQQLAMQKDVALQKKAMESQEMAAQSMLEALPDIGEMQAATQGLPANVGTNINTTA</sequence>